<feature type="region of interest" description="Disordered" evidence="1">
    <location>
        <begin position="17"/>
        <end position="65"/>
    </location>
</feature>
<gene>
    <name evidence="2" type="ORF">RRF57_012817</name>
</gene>
<dbReference type="AlphaFoldDB" id="A0AAN7UQL0"/>
<feature type="compositionally biased region" description="Polar residues" evidence="1">
    <location>
        <begin position="23"/>
        <end position="40"/>
    </location>
</feature>
<reference evidence="2 3" key="1">
    <citation type="submission" date="2023-10" db="EMBL/GenBank/DDBJ databases">
        <title>Draft genome sequence of Xylaria bambusicola isolate GMP-LS, the root and basal stem rot pathogen of sugarcane in Indonesia.</title>
        <authorList>
            <person name="Selvaraj P."/>
            <person name="Muralishankar V."/>
            <person name="Muruganantham S."/>
            <person name="Sp S."/>
            <person name="Haryani S."/>
            <person name="Lau K.J.X."/>
            <person name="Naqvi N.I."/>
        </authorList>
    </citation>
    <scope>NUCLEOTIDE SEQUENCE [LARGE SCALE GENOMIC DNA]</scope>
    <source>
        <strain evidence="2">GMP-LS</strain>
    </source>
</reference>
<dbReference type="EMBL" id="JAWHQM010000092">
    <property type="protein sequence ID" value="KAK5637105.1"/>
    <property type="molecule type" value="Genomic_DNA"/>
</dbReference>
<evidence type="ECO:0000313" key="2">
    <source>
        <dbReference type="EMBL" id="KAK5637105.1"/>
    </source>
</evidence>
<comment type="caution">
    <text evidence="2">The sequence shown here is derived from an EMBL/GenBank/DDBJ whole genome shotgun (WGS) entry which is preliminary data.</text>
</comment>
<keyword evidence="3" id="KW-1185">Reference proteome</keyword>
<accession>A0AAN7UQL0</accession>
<evidence type="ECO:0000256" key="1">
    <source>
        <dbReference type="SAM" id="MobiDB-lite"/>
    </source>
</evidence>
<sequence>MDPNRLHLNFGNNNERLVPSDRTYPTTPSTFPQPVFPNTMQQQQQQQLGARSAQPTQQYPGGYAPGNGYFAQGQYQPQYASMKSLITPLRLPDISPVRHTWNERSQCWPRSPALPPELGRRCEGEYLRYALSLARSDSSPDCWFCRAAT</sequence>
<organism evidence="2 3">
    <name type="scientific">Xylaria bambusicola</name>
    <dbReference type="NCBI Taxonomy" id="326684"/>
    <lineage>
        <taxon>Eukaryota</taxon>
        <taxon>Fungi</taxon>
        <taxon>Dikarya</taxon>
        <taxon>Ascomycota</taxon>
        <taxon>Pezizomycotina</taxon>
        <taxon>Sordariomycetes</taxon>
        <taxon>Xylariomycetidae</taxon>
        <taxon>Xylariales</taxon>
        <taxon>Xylariaceae</taxon>
        <taxon>Xylaria</taxon>
    </lineage>
</organism>
<protein>
    <submittedName>
        <fullName evidence="2">Uncharacterized protein</fullName>
    </submittedName>
</protein>
<evidence type="ECO:0000313" key="3">
    <source>
        <dbReference type="Proteomes" id="UP001305414"/>
    </source>
</evidence>
<proteinExistence type="predicted"/>
<name>A0AAN7UQL0_9PEZI</name>
<dbReference type="Proteomes" id="UP001305414">
    <property type="component" value="Unassembled WGS sequence"/>
</dbReference>